<dbReference type="OrthoDB" id="2747778at2759"/>
<feature type="domain" description="Fungal-type protein kinase" evidence="2">
    <location>
        <begin position="301"/>
        <end position="387"/>
    </location>
</feature>
<protein>
    <recommendedName>
        <fullName evidence="2">Fungal-type protein kinase domain-containing protein</fullName>
    </recommendedName>
</protein>
<feature type="region of interest" description="Disordered" evidence="1">
    <location>
        <begin position="99"/>
        <end position="123"/>
    </location>
</feature>
<feature type="non-terminal residue" evidence="3">
    <location>
        <position position="1"/>
    </location>
</feature>
<sequence length="391" mass="42708">MTISVLTPADPNNPTSLGPLPLQQVVAPLAATAYLDEVDEEIATVEALILLNEKMPYNAVVTDSSSVPHTSTFVPPLGAPHSVDGANISTIGYPEAQNATVATPSPSRKAQNPCPKTPPTASAIPASTVARATPVRDACKAAVDTFNSCQDTSTPLKYTTHTLHELESIEEVKKLLFKEFLGNIAEVEISWAKALYSGVARKSRLQGFLRKSPLYRAGQWVELPLVVQRETELYNPFCRIFNVILLEFGLASTREALDTHSMKLKHGSSKPTKHSSSPDIIFKTSGPSFRCPLGNMSVGFSNLASFADGKRNIDVTSDGNHIAQMGVYARQIFIQQPNRRYVRCLIVTEKQARLFHFDRSGVQYTALFDIHKKDGAELLVLLIIGLCSDDE</sequence>
<evidence type="ECO:0000313" key="3">
    <source>
        <dbReference type="EMBL" id="KAJ2929414.1"/>
    </source>
</evidence>
<organism evidence="3 4">
    <name type="scientific">Candolleomyces eurysporus</name>
    <dbReference type="NCBI Taxonomy" id="2828524"/>
    <lineage>
        <taxon>Eukaryota</taxon>
        <taxon>Fungi</taxon>
        <taxon>Dikarya</taxon>
        <taxon>Basidiomycota</taxon>
        <taxon>Agaricomycotina</taxon>
        <taxon>Agaricomycetes</taxon>
        <taxon>Agaricomycetidae</taxon>
        <taxon>Agaricales</taxon>
        <taxon>Agaricineae</taxon>
        <taxon>Psathyrellaceae</taxon>
        <taxon>Candolleomyces</taxon>
    </lineage>
</organism>
<reference evidence="3" key="1">
    <citation type="submission" date="2022-06" db="EMBL/GenBank/DDBJ databases">
        <title>Genome Sequence of Candolleomyces eurysporus.</title>
        <authorList>
            <person name="Buettner E."/>
        </authorList>
    </citation>
    <scope>NUCLEOTIDE SEQUENCE</scope>
    <source>
        <strain evidence="3">VTCC 930004</strain>
    </source>
</reference>
<evidence type="ECO:0000259" key="2">
    <source>
        <dbReference type="Pfam" id="PF17667"/>
    </source>
</evidence>
<keyword evidence="4" id="KW-1185">Reference proteome</keyword>
<dbReference type="InterPro" id="IPR040976">
    <property type="entry name" value="Pkinase_fungal"/>
</dbReference>
<evidence type="ECO:0000256" key="1">
    <source>
        <dbReference type="SAM" id="MobiDB-lite"/>
    </source>
</evidence>
<gene>
    <name evidence="3" type="ORF">H1R20_g7688</name>
</gene>
<comment type="caution">
    <text evidence="3">The sequence shown here is derived from an EMBL/GenBank/DDBJ whole genome shotgun (WGS) entry which is preliminary data.</text>
</comment>
<dbReference type="AlphaFoldDB" id="A0A9W8JAU1"/>
<proteinExistence type="predicted"/>
<name>A0A9W8JAU1_9AGAR</name>
<dbReference type="EMBL" id="JANBPK010000875">
    <property type="protein sequence ID" value="KAJ2929414.1"/>
    <property type="molecule type" value="Genomic_DNA"/>
</dbReference>
<dbReference type="Proteomes" id="UP001140091">
    <property type="component" value="Unassembled WGS sequence"/>
</dbReference>
<feature type="compositionally biased region" description="Polar residues" evidence="1">
    <location>
        <begin position="99"/>
        <end position="110"/>
    </location>
</feature>
<dbReference type="Pfam" id="PF17667">
    <property type="entry name" value="Pkinase_fungal"/>
    <property type="match status" value="1"/>
</dbReference>
<evidence type="ECO:0000313" key="4">
    <source>
        <dbReference type="Proteomes" id="UP001140091"/>
    </source>
</evidence>
<accession>A0A9W8JAU1</accession>